<evidence type="ECO:0000256" key="1">
    <source>
        <dbReference type="ARBA" id="ARBA00022737"/>
    </source>
</evidence>
<dbReference type="FunFam" id="1.25.40.10:FF:000031">
    <property type="entry name" value="Pentatricopeptide repeat-containing protein mitochondrial"/>
    <property type="match status" value="1"/>
</dbReference>
<dbReference type="PANTHER" id="PTHR47926">
    <property type="entry name" value="PENTATRICOPEPTIDE REPEAT-CONTAINING PROTEIN"/>
    <property type="match status" value="1"/>
</dbReference>
<dbReference type="Gene3D" id="1.25.40.10">
    <property type="entry name" value="Tetratricopeptide repeat domain"/>
    <property type="match status" value="4"/>
</dbReference>
<proteinExistence type="predicted"/>
<reference evidence="4 5" key="1">
    <citation type="journal article" date="2022" name="Nat. Plants">
        <title>Genomes of leafy and leafless Platanthera orchids illuminate the evolution of mycoheterotrophy.</title>
        <authorList>
            <person name="Li M.H."/>
            <person name="Liu K.W."/>
            <person name="Li Z."/>
            <person name="Lu H.C."/>
            <person name="Ye Q.L."/>
            <person name="Zhang D."/>
            <person name="Wang J.Y."/>
            <person name="Li Y.F."/>
            <person name="Zhong Z.M."/>
            <person name="Liu X."/>
            <person name="Yu X."/>
            <person name="Liu D.K."/>
            <person name="Tu X.D."/>
            <person name="Liu B."/>
            <person name="Hao Y."/>
            <person name="Liao X.Y."/>
            <person name="Jiang Y.T."/>
            <person name="Sun W.H."/>
            <person name="Chen J."/>
            <person name="Chen Y.Q."/>
            <person name="Ai Y."/>
            <person name="Zhai J.W."/>
            <person name="Wu S.S."/>
            <person name="Zhou Z."/>
            <person name="Hsiao Y.Y."/>
            <person name="Wu W.L."/>
            <person name="Chen Y.Y."/>
            <person name="Lin Y.F."/>
            <person name="Hsu J.L."/>
            <person name="Li C.Y."/>
            <person name="Wang Z.W."/>
            <person name="Zhao X."/>
            <person name="Zhong W.Y."/>
            <person name="Ma X.K."/>
            <person name="Ma L."/>
            <person name="Huang J."/>
            <person name="Chen G.Z."/>
            <person name="Huang M.Z."/>
            <person name="Huang L."/>
            <person name="Peng D.H."/>
            <person name="Luo Y.B."/>
            <person name="Zou S.Q."/>
            <person name="Chen S.P."/>
            <person name="Lan S."/>
            <person name="Tsai W.C."/>
            <person name="Van de Peer Y."/>
            <person name="Liu Z.J."/>
        </authorList>
    </citation>
    <scope>NUCLEOTIDE SEQUENCE [LARGE SCALE GENOMIC DNA]</scope>
    <source>
        <strain evidence="4">Lor287</strain>
    </source>
</reference>
<dbReference type="SUPFAM" id="SSF48452">
    <property type="entry name" value="TPR-like"/>
    <property type="match status" value="1"/>
</dbReference>
<dbReference type="Proteomes" id="UP001418222">
    <property type="component" value="Unassembled WGS sequence"/>
</dbReference>
<gene>
    <name evidence="4" type="ORF">KSP39_PZI004675</name>
</gene>
<dbReference type="Pfam" id="PF14432">
    <property type="entry name" value="DYW_deaminase"/>
    <property type="match status" value="1"/>
</dbReference>
<dbReference type="FunFam" id="1.25.40.10:FF:000073">
    <property type="entry name" value="Pentatricopeptide repeat-containing protein chloroplastic"/>
    <property type="match status" value="1"/>
</dbReference>
<organism evidence="4 5">
    <name type="scientific">Platanthera zijinensis</name>
    <dbReference type="NCBI Taxonomy" id="2320716"/>
    <lineage>
        <taxon>Eukaryota</taxon>
        <taxon>Viridiplantae</taxon>
        <taxon>Streptophyta</taxon>
        <taxon>Embryophyta</taxon>
        <taxon>Tracheophyta</taxon>
        <taxon>Spermatophyta</taxon>
        <taxon>Magnoliopsida</taxon>
        <taxon>Liliopsida</taxon>
        <taxon>Asparagales</taxon>
        <taxon>Orchidaceae</taxon>
        <taxon>Orchidoideae</taxon>
        <taxon>Orchideae</taxon>
        <taxon>Orchidinae</taxon>
        <taxon>Platanthera</taxon>
    </lineage>
</organism>
<dbReference type="PROSITE" id="PS51375">
    <property type="entry name" value="PPR"/>
    <property type="match status" value="3"/>
</dbReference>
<dbReference type="Pfam" id="PF01535">
    <property type="entry name" value="PPR"/>
    <property type="match status" value="5"/>
</dbReference>
<dbReference type="Pfam" id="PF13041">
    <property type="entry name" value="PPR_2"/>
    <property type="match status" value="1"/>
</dbReference>
<keyword evidence="1" id="KW-0677">Repeat</keyword>
<feature type="repeat" description="PPR" evidence="2">
    <location>
        <begin position="287"/>
        <end position="321"/>
    </location>
</feature>
<feature type="repeat" description="PPR" evidence="2">
    <location>
        <begin position="155"/>
        <end position="189"/>
    </location>
</feature>
<dbReference type="InterPro" id="IPR032867">
    <property type="entry name" value="DYW_dom"/>
</dbReference>
<keyword evidence="5" id="KW-1185">Reference proteome</keyword>
<dbReference type="FunFam" id="1.25.40.10:FF:000366">
    <property type="entry name" value="Pentatricopeptide (PPR) repeat-containing protein"/>
    <property type="match status" value="1"/>
</dbReference>
<evidence type="ECO:0000313" key="5">
    <source>
        <dbReference type="Proteomes" id="UP001418222"/>
    </source>
</evidence>
<dbReference type="InterPro" id="IPR046848">
    <property type="entry name" value="E_motif"/>
</dbReference>
<name>A0AAP0GCD9_9ASPA</name>
<comment type="caution">
    <text evidence="4">The sequence shown here is derived from an EMBL/GenBank/DDBJ whole genome shotgun (WGS) entry which is preliminary data.</text>
</comment>
<dbReference type="GO" id="GO:0003723">
    <property type="term" value="F:RNA binding"/>
    <property type="evidence" value="ECO:0007669"/>
    <property type="project" value="InterPro"/>
</dbReference>
<feature type="repeat" description="PPR" evidence="2">
    <location>
        <begin position="389"/>
        <end position="423"/>
    </location>
</feature>
<feature type="domain" description="DYW" evidence="3">
    <location>
        <begin position="604"/>
        <end position="695"/>
    </location>
</feature>
<evidence type="ECO:0000256" key="2">
    <source>
        <dbReference type="PROSITE-ProRule" id="PRU00708"/>
    </source>
</evidence>
<dbReference type="InterPro" id="IPR046960">
    <property type="entry name" value="PPR_At4g14850-like_plant"/>
</dbReference>
<dbReference type="GO" id="GO:0009451">
    <property type="term" value="P:RNA modification"/>
    <property type="evidence" value="ECO:0007669"/>
    <property type="project" value="InterPro"/>
</dbReference>
<evidence type="ECO:0000259" key="3">
    <source>
        <dbReference type="Pfam" id="PF14432"/>
    </source>
</evidence>
<accession>A0AAP0GCD9</accession>
<dbReference type="NCBIfam" id="TIGR00756">
    <property type="entry name" value="PPR"/>
    <property type="match status" value="2"/>
</dbReference>
<dbReference type="EMBL" id="JBBWWQ010000003">
    <property type="protein sequence ID" value="KAK8951282.1"/>
    <property type="molecule type" value="Genomic_DNA"/>
</dbReference>
<dbReference type="AlphaFoldDB" id="A0AAP0GCD9"/>
<dbReference type="GO" id="GO:0008270">
    <property type="term" value="F:zinc ion binding"/>
    <property type="evidence" value="ECO:0007669"/>
    <property type="project" value="InterPro"/>
</dbReference>
<protein>
    <submittedName>
        <fullName evidence="4">Pentatricopeptide repeat-containing protein</fullName>
    </submittedName>
</protein>
<sequence length="695" mass="76832">MTLSVYLTSNPHRYDLVGLLSAAASRHHIAELHAHLTTSNFLADTYLHSLLVSLYAGYGSLDSATTVLLSLPLAVASAGKYQHPASPAACTAVLSRLSRSPCSADALFLFSRLRRLGLLRHANRFTFSAVLPACRHPSSGSQLHSLSLKHGVSEDLFVSSALADMYAKSSDMDSSKQVFDEMPSRNLVSCNTLIVGYLHNRLFHKAILAFRELLLPLAKPDQVSFSSALSACAYSGELSAGRALHSLVVKSLSDSVAYVKNSLINMYTKCGRIDDACKLFNKTSEKDAVAWNIMAVACIEKEHFEEAVGFFLFMRTVSIDPDEASFSTALHATASLAELLLGAEIHCQVVKLGFTENRCISSSLITMYSKCGSLEDAQVAFADAKHHLNVVSWTAMIAGLQQHGHADRVLQLFDEMLEAGLEPDGITFVCVLSACSHAGLIEKGFMYFGSMSRDHRKIPANEHYACMVDMLGRAGRLDEARLFIEEMTVTPDASVWGALLGACRNRQNLEMGIEIASKLFQIEPHNPGNYVLLSNLYLSLGKMKEADEVRKLMSINGVKKETSCSWVAVRHTTFVFTVHDRSHARTEEIYEMLEKMEKLVKEKGYVADTSSALNDVEGYKETGLWHHSERIALAFGLISLGEGVRIRINKNLRTCGDCHTVMKLVSEIFRRKITLRDAKRFHNFEDGSCSCKDYW</sequence>
<evidence type="ECO:0000313" key="4">
    <source>
        <dbReference type="EMBL" id="KAK8951282.1"/>
    </source>
</evidence>
<dbReference type="PANTHER" id="PTHR47926:SF418">
    <property type="entry name" value="(WILD MALAYSIAN BANANA) HYPOTHETICAL PROTEIN"/>
    <property type="match status" value="1"/>
</dbReference>
<dbReference type="InterPro" id="IPR002885">
    <property type="entry name" value="PPR_rpt"/>
</dbReference>
<dbReference type="InterPro" id="IPR011990">
    <property type="entry name" value="TPR-like_helical_dom_sf"/>
</dbReference>
<dbReference type="Pfam" id="PF20431">
    <property type="entry name" value="E_motif"/>
    <property type="match status" value="1"/>
</dbReference>